<accession>A0ABV4FZ16</accession>
<evidence type="ECO:0000313" key="2">
    <source>
        <dbReference type="EMBL" id="MEY9456883.1"/>
    </source>
</evidence>
<protein>
    <submittedName>
        <fullName evidence="2">Uncharacterized protein</fullName>
    </submittedName>
</protein>
<sequence>MPEGHPAGLAVAAGPVLAEAMQKGPSQPAAALEFQVQMVGSIAQTKRTRKSARPIALELVLRFPAQPNPARKIFSAHEGDLWAAVRPSQAGPCAPTGQTRGRRHIWPAERPPRRLDQEACHEYPHSSGESCGPSSRASRSACRPARRTREAQRPGRSRRESSTQAVQGGQSPMPELRPRAVVPASHRRSSCPCWSVAINRGVTSVPKRMDDRKGACGWFAKANRPTSLSWLFGYRASGRGGALEPQG</sequence>
<evidence type="ECO:0000256" key="1">
    <source>
        <dbReference type="SAM" id="MobiDB-lite"/>
    </source>
</evidence>
<feature type="compositionally biased region" description="Basic and acidic residues" evidence="1">
    <location>
        <begin position="147"/>
        <end position="161"/>
    </location>
</feature>
<organism evidence="2 3">
    <name type="scientific">Bradyrhizobium ottawaense</name>
    <dbReference type="NCBI Taxonomy" id="931866"/>
    <lineage>
        <taxon>Bacteria</taxon>
        <taxon>Pseudomonadati</taxon>
        <taxon>Pseudomonadota</taxon>
        <taxon>Alphaproteobacteria</taxon>
        <taxon>Hyphomicrobiales</taxon>
        <taxon>Nitrobacteraceae</taxon>
        <taxon>Bradyrhizobium</taxon>
    </lineage>
</organism>
<reference evidence="2 3" key="1">
    <citation type="submission" date="2024-07" db="EMBL/GenBank/DDBJ databases">
        <title>Genomic Encyclopedia of Type Strains, Phase V (KMG-V): Genome sequencing to study the core and pangenomes of soil and plant-associated prokaryotes.</title>
        <authorList>
            <person name="Whitman W."/>
        </authorList>
    </citation>
    <scope>NUCLEOTIDE SEQUENCE [LARGE SCALE GENOMIC DNA]</scope>
    <source>
        <strain evidence="2 3">USDA 152</strain>
    </source>
</reference>
<feature type="region of interest" description="Disordered" evidence="1">
    <location>
        <begin position="87"/>
        <end position="182"/>
    </location>
</feature>
<dbReference type="Proteomes" id="UP001565369">
    <property type="component" value="Unassembled WGS sequence"/>
</dbReference>
<dbReference type="EMBL" id="JBGBZJ010000003">
    <property type="protein sequence ID" value="MEY9456883.1"/>
    <property type="molecule type" value="Genomic_DNA"/>
</dbReference>
<comment type="caution">
    <text evidence="2">The sequence shown here is derived from an EMBL/GenBank/DDBJ whole genome shotgun (WGS) entry which is preliminary data.</text>
</comment>
<feature type="compositionally biased region" description="Low complexity" evidence="1">
    <location>
        <begin position="130"/>
        <end position="143"/>
    </location>
</feature>
<keyword evidence="3" id="KW-1185">Reference proteome</keyword>
<feature type="compositionally biased region" description="Basic and acidic residues" evidence="1">
    <location>
        <begin position="106"/>
        <end position="124"/>
    </location>
</feature>
<evidence type="ECO:0000313" key="3">
    <source>
        <dbReference type="Proteomes" id="UP001565369"/>
    </source>
</evidence>
<gene>
    <name evidence="2" type="ORF">ABIG07_005831</name>
</gene>
<proteinExistence type="predicted"/>
<name>A0ABV4FZ16_9BRAD</name>